<keyword evidence="5 9" id="KW-0297">G-protein coupled receptor</keyword>
<reference evidence="10" key="1">
    <citation type="submission" date="2020-04" db="EMBL/GenBank/DDBJ databases">
        <authorList>
            <person name="Alioto T."/>
            <person name="Alioto T."/>
            <person name="Gomez Garrido J."/>
        </authorList>
    </citation>
    <scope>NUCLEOTIDE SEQUENCE</scope>
    <source>
        <strain evidence="10">A484AB</strain>
    </source>
</reference>
<gene>
    <name evidence="10" type="ORF">PACLA_8A004282</name>
</gene>
<keyword evidence="3 9" id="KW-0812">Transmembrane</keyword>
<dbReference type="OrthoDB" id="5859976at2759"/>
<keyword evidence="6" id="KW-0472">Membrane</keyword>
<evidence type="ECO:0000256" key="2">
    <source>
        <dbReference type="ARBA" id="ARBA00022475"/>
    </source>
</evidence>
<dbReference type="InterPro" id="IPR000276">
    <property type="entry name" value="GPCR_Rhodpsn"/>
</dbReference>
<organism evidence="10 11">
    <name type="scientific">Paramuricea clavata</name>
    <name type="common">Red gorgonian</name>
    <name type="synonym">Violescent sea-whip</name>
    <dbReference type="NCBI Taxonomy" id="317549"/>
    <lineage>
        <taxon>Eukaryota</taxon>
        <taxon>Metazoa</taxon>
        <taxon>Cnidaria</taxon>
        <taxon>Anthozoa</taxon>
        <taxon>Octocorallia</taxon>
        <taxon>Malacalcyonacea</taxon>
        <taxon>Plexauridae</taxon>
        <taxon>Paramuricea</taxon>
    </lineage>
</organism>
<dbReference type="Pfam" id="PF00001">
    <property type="entry name" value="7tm_1"/>
    <property type="match status" value="1"/>
</dbReference>
<dbReference type="GO" id="GO:0007268">
    <property type="term" value="P:chemical synaptic transmission"/>
    <property type="evidence" value="ECO:0007669"/>
    <property type="project" value="TreeGrafter"/>
</dbReference>
<dbReference type="GO" id="GO:0030425">
    <property type="term" value="C:dendrite"/>
    <property type="evidence" value="ECO:0007669"/>
    <property type="project" value="TreeGrafter"/>
</dbReference>
<evidence type="ECO:0000256" key="3">
    <source>
        <dbReference type="ARBA" id="ARBA00022692"/>
    </source>
</evidence>
<dbReference type="PROSITE" id="PS50262">
    <property type="entry name" value="G_PROTEIN_RECEP_F1_2"/>
    <property type="match status" value="1"/>
</dbReference>
<accession>A0A6S7IYN8</accession>
<dbReference type="GO" id="GO:0030594">
    <property type="term" value="F:neurotransmitter receptor activity"/>
    <property type="evidence" value="ECO:0007669"/>
    <property type="project" value="TreeGrafter"/>
</dbReference>
<keyword evidence="8 9" id="KW-0807">Transducer</keyword>
<evidence type="ECO:0000256" key="8">
    <source>
        <dbReference type="ARBA" id="ARBA00023224"/>
    </source>
</evidence>
<dbReference type="PANTHER" id="PTHR24247:SF202">
    <property type="entry name" value="5-HYDROXYTRYPTAMINE RECEPTOR 1"/>
    <property type="match status" value="1"/>
</dbReference>
<dbReference type="PANTHER" id="PTHR24247">
    <property type="entry name" value="5-HYDROXYTRYPTAMINE RECEPTOR"/>
    <property type="match status" value="1"/>
</dbReference>
<evidence type="ECO:0000256" key="9">
    <source>
        <dbReference type="RuleBase" id="RU000688"/>
    </source>
</evidence>
<keyword evidence="4" id="KW-1133">Transmembrane helix</keyword>
<evidence type="ECO:0000256" key="7">
    <source>
        <dbReference type="ARBA" id="ARBA00023170"/>
    </source>
</evidence>
<dbReference type="PRINTS" id="PR00237">
    <property type="entry name" value="GPCRRHODOPSN"/>
</dbReference>
<dbReference type="SUPFAM" id="SSF81321">
    <property type="entry name" value="Family A G protein-coupled receptor-like"/>
    <property type="match status" value="1"/>
</dbReference>
<comment type="caution">
    <text evidence="10">The sequence shown here is derived from an EMBL/GenBank/DDBJ whole genome shotgun (WGS) entry which is preliminary data.</text>
</comment>
<dbReference type="EMBL" id="CACRXK020013098">
    <property type="protein sequence ID" value="CAB4024556.1"/>
    <property type="molecule type" value="Genomic_DNA"/>
</dbReference>
<evidence type="ECO:0000256" key="5">
    <source>
        <dbReference type="ARBA" id="ARBA00023040"/>
    </source>
</evidence>
<dbReference type="PROSITE" id="PS00237">
    <property type="entry name" value="G_PROTEIN_RECEP_F1_1"/>
    <property type="match status" value="1"/>
</dbReference>
<keyword evidence="7 9" id="KW-0675">Receptor</keyword>
<dbReference type="AlphaFoldDB" id="A0A6S7IYN8"/>
<proteinExistence type="inferred from homology"/>
<sequence length="328" mass="37640">MNTIVLLAVYLEKTLHNANKYFVACLALSDFMVAAFSVTIRLHQYMRPDVPLSIHACRFWIWVDIFTELASITTLTIISIDRYFKVGKPFKYKTMMSTTKCKIIIMFLWLYSAVVAFLGLMPYGSSKGVHTTNVGTCVNDNKVFYTLAAFLGFFIPVLILIIMCTLMFRIVRKFHRSRSTHNQNASFESPMMPRVHVTGKRVTNSNRRTVGIFSLVVCAFIVCWGPFFILFLISQYNIDLLHPNKKGFQILSMICFNILPYTNSFLNPIIYAYFDKSFNMAIKNLLLRMAGKQPRSLKSTTPTSHALARVASNNKRETREHTVVELEK</sequence>
<protein>
    <submittedName>
        <fullName evidence="10">5-hydroxytryptamine receptor 1-like</fullName>
    </submittedName>
</protein>
<name>A0A6S7IYN8_PARCT</name>
<comment type="subcellular location">
    <subcellularLocation>
        <location evidence="1">Cell membrane</location>
        <topology evidence="1">Multi-pass membrane protein</topology>
    </subcellularLocation>
</comment>
<dbReference type="Proteomes" id="UP001152795">
    <property type="component" value="Unassembled WGS sequence"/>
</dbReference>
<comment type="similarity">
    <text evidence="9">Belongs to the G-protein coupled receptor 1 family.</text>
</comment>
<dbReference type="Gene3D" id="1.20.1070.10">
    <property type="entry name" value="Rhodopsin 7-helix transmembrane proteins"/>
    <property type="match status" value="1"/>
</dbReference>
<dbReference type="GO" id="GO:0007187">
    <property type="term" value="P:G protein-coupled receptor signaling pathway, coupled to cyclic nucleotide second messenger"/>
    <property type="evidence" value="ECO:0007669"/>
    <property type="project" value="TreeGrafter"/>
</dbReference>
<keyword evidence="11" id="KW-1185">Reference proteome</keyword>
<dbReference type="GO" id="GO:0005886">
    <property type="term" value="C:plasma membrane"/>
    <property type="evidence" value="ECO:0007669"/>
    <property type="project" value="UniProtKB-SubCell"/>
</dbReference>
<dbReference type="GO" id="GO:0045202">
    <property type="term" value="C:synapse"/>
    <property type="evidence" value="ECO:0007669"/>
    <property type="project" value="GOC"/>
</dbReference>
<evidence type="ECO:0000256" key="4">
    <source>
        <dbReference type="ARBA" id="ARBA00022989"/>
    </source>
</evidence>
<dbReference type="CDD" id="cd14967">
    <property type="entry name" value="7tmA_amine_R-like"/>
    <property type="match status" value="1"/>
</dbReference>
<dbReference type="InterPro" id="IPR017452">
    <property type="entry name" value="GPCR_Rhodpsn_7TM"/>
</dbReference>
<evidence type="ECO:0000256" key="1">
    <source>
        <dbReference type="ARBA" id="ARBA00004651"/>
    </source>
</evidence>
<evidence type="ECO:0000313" key="11">
    <source>
        <dbReference type="Proteomes" id="UP001152795"/>
    </source>
</evidence>
<keyword evidence="2" id="KW-1003">Cell membrane</keyword>
<evidence type="ECO:0000313" key="10">
    <source>
        <dbReference type="EMBL" id="CAB4024556.1"/>
    </source>
</evidence>
<evidence type="ECO:0000256" key="6">
    <source>
        <dbReference type="ARBA" id="ARBA00023136"/>
    </source>
</evidence>
<dbReference type="GO" id="GO:0004993">
    <property type="term" value="F:G protein-coupled serotonin receptor activity"/>
    <property type="evidence" value="ECO:0007669"/>
    <property type="project" value="TreeGrafter"/>
</dbReference>